<accession>A0A1V4CZH8</accession>
<dbReference type="InterPro" id="IPR047201">
    <property type="entry name" value="ERI-1_3'hExo-like"/>
</dbReference>
<organism evidence="5 6">
    <name type="scientific">Streptomyces antioxidans</name>
    <dbReference type="NCBI Taxonomy" id="1507734"/>
    <lineage>
        <taxon>Bacteria</taxon>
        <taxon>Bacillati</taxon>
        <taxon>Actinomycetota</taxon>
        <taxon>Actinomycetes</taxon>
        <taxon>Kitasatosporales</taxon>
        <taxon>Streptomycetaceae</taxon>
        <taxon>Streptomyces</taxon>
    </lineage>
</organism>
<dbReference type="RefSeq" id="WP_046085571.1">
    <property type="nucleotide sequence ID" value="NZ_LAKD02000076.1"/>
</dbReference>
<dbReference type="GO" id="GO:0000175">
    <property type="term" value="F:3'-5'-RNA exonuclease activity"/>
    <property type="evidence" value="ECO:0007669"/>
    <property type="project" value="InterPro"/>
</dbReference>
<dbReference type="PANTHER" id="PTHR23044:SF61">
    <property type="entry name" value="3'-5' EXORIBONUCLEASE 1-RELATED"/>
    <property type="match status" value="1"/>
</dbReference>
<evidence type="ECO:0000313" key="6">
    <source>
        <dbReference type="Proteomes" id="UP000033615"/>
    </source>
</evidence>
<keyword evidence="2" id="KW-0378">Hydrolase</keyword>
<dbReference type="InterPro" id="IPR012337">
    <property type="entry name" value="RNaseH-like_sf"/>
</dbReference>
<dbReference type="CDD" id="cd06133">
    <property type="entry name" value="ERI-1_3'hExo_like"/>
    <property type="match status" value="1"/>
</dbReference>
<keyword evidence="6" id="KW-1185">Reference proteome</keyword>
<protein>
    <submittedName>
        <fullName evidence="5">Exonuclease</fullName>
    </submittedName>
</protein>
<gene>
    <name evidence="5" type="ORF">VT50_0226125</name>
</gene>
<evidence type="ECO:0000259" key="4">
    <source>
        <dbReference type="SMART" id="SM00479"/>
    </source>
</evidence>
<keyword evidence="3 5" id="KW-0269">Exonuclease</keyword>
<dbReference type="Proteomes" id="UP000033615">
    <property type="component" value="Unassembled WGS sequence"/>
</dbReference>
<dbReference type="InterPro" id="IPR013520">
    <property type="entry name" value="Ribonucl_H"/>
</dbReference>
<comment type="caution">
    <text evidence="5">The sequence shown here is derived from an EMBL/GenBank/DDBJ whole genome shotgun (WGS) entry which is preliminary data.</text>
</comment>
<dbReference type="Pfam" id="PF00929">
    <property type="entry name" value="RNase_T"/>
    <property type="match status" value="1"/>
</dbReference>
<dbReference type="GO" id="GO:0003676">
    <property type="term" value="F:nucleic acid binding"/>
    <property type="evidence" value="ECO:0007669"/>
    <property type="project" value="InterPro"/>
</dbReference>
<evidence type="ECO:0000313" key="5">
    <source>
        <dbReference type="EMBL" id="OPF74633.1"/>
    </source>
</evidence>
<dbReference type="OrthoDB" id="4563729at2"/>
<dbReference type="AlphaFoldDB" id="A0A1V4CZH8"/>
<evidence type="ECO:0000256" key="1">
    <source>
        <dbReference type="ARBA" id="ARBA00022722"/>
    </source>
</evidence>
<evidence type="ECO:0000256" key="2">
    <source>
        <dbReference type="ARBA" id="ARBA00022801"/>
    </source>
</evidence>
<evidence type="ECO:0000256" key="3">
    <source>
        <dbReference type="ARBA" id="ARBA00022839"/>
    </source>
</evidence>
<dbReference type="EMBL" id="LAKD02000076">
    <property type="protein sequence ID" value="OPF74633.1"/>
    <property type="molecule type" value="Genomic_DNA"/>
</dbReference>
<sequence length="202" mass="21667">MSTFVVFDLEFTTWSGALEQDWSEPGQLREIVQIGALRISTDSSADGYSVVEEYEALVKPVVNPRLSPFFTGLTGIDQRTVDREGAAPAEAIGDFLAFCRGRSALSYGNDMVVLGENVGWARARGEEVKNGFLTTPFLNIRPWLNTLAPSTASTNSGRLWEALGLPKPAAGKEHSALFDCYSIAAAIGHLHAGGAALPEGCF</sequence>
<proteinExistence type="predicted"/>
<keyword evidence="1" id="KW-0540">Nuclease</keyword>
<dbReference type="InterPro" id="IPR036397">
    <property type="entry name" value="RNaseH_sf"/>
</dbReference>
<feature type="domain" description="Exonuclease" evidence="4">
    <location>
        <begin position="3"/>
        <end position="196"/>
    </location>
</feature>
<dbReference type="SUPFAM" id="SSF53098">
    <property type="entry name" value="Ribonuclease H-like"/>
    <property type="match status" value="1"/>
</dbReference>
<dbReference type="Gene3D" id="3.30.420.10">
    <property type="entry name" value="Ribonuclease H-like superfamily/Ribonuclease H"/>
    <property type="match status" value="1"/>
</dbReference>
<dbReference type="PANTHER" id="PTHR23044">
    <property type="entry name" value="3'-5' EXONUCLEASE ERI1-RELATED"/>
    <property type="match status" value="1"/>
</dbReference>
<dbReference type="SMART" id="SM00479">
    <property type="entry name" value="EXOIII"/>
    <property type="match status" value="1"/>
</dbReference>
<name>A0A1V4CZH8_9ACTN</name>
<dbReference type="InterPro" id="IPR051274">
    <property type="entry name" value="3-5_Exoribonuclease"/>
</dbReference>
<reference evidence="5" key="1">
    <citation type="submission" date="2016-12" db="EMBL/GenBank/DDBJ databases">
        <title>Genome sequence of Streptomyces antioxidans MUSC 164.</title>
        <authorList>
            <person name="Lee L.-H."/>
            <person name="Ser H.-L."/>
        </authorList>
    </citation>
    <scope>NUCLEOTIDE SEQUENCE [LARGE SCALE GENOMIC DNA]</scope>
    <source>
        <strain evidence="5">MUSC 164</strain>
    </source>
</reference>